<accession>A9EWJ7</accession>
<evidence type="ECO:0000256" key="1">
    <source>
        <dbReference type="ARBA" id="ARBA00009437"/>
    </source>
</evidence>
<dbReference type="BioCyc" id="SCEL448385:SCE_RS21405-MONOMER"/>
<dbReference type="GO" id="GO:0043565">
    <property type="term" value="F:sequence-specific DNA binding"/>
    <property type="evidence" value="ECO:0007669"/>
    <property type="project" value="TreeGrafter"/>
</dbReference>
<dbReference type="InterPro" id="IPR036390">
    <property type="entry name" value="WH_DNA-bd_sf"/>
</dbReference>
<evidence type="ECO:0000256" key="2">
    <source>
        <dbReference type="ARBA" id="ARBA00023015"/>
    </source>
</evidence>
<keyword evidence="4" id="KW-0804">Transcription</keyword>
<dbReference type="PANTHER" id="PTHR30537:SF5">
    <property type="entry name" value="HTH-TYPE TRANSCRIPTIONAL ACTIVATOR TTDR-RELATED"/>
    <property type="match status" value="1"/>
</dbReference>
<keyword evidence="2" id="KW-0805">Transcription regulation</keyword>
<dbReference type="AlphaFoldDB" id="A9EWJ7"/>
<dbReference type="KEGG" id="scl:sce4163"/>
<feature type="compositionally biased region" description="Basic and acidic residues" evidence="5">
    <location>
        <begin position="9"/>
        <end position="23"/>
    </location>
</feature>
<dbReference type="SUPFAM" id="SSF53850">
    <property type="entry name" value="Periplasmic binding protein-like II"/>
    <property type="match status" value="1"/>
</dbReference>
<dbReference type="STRING" id="448385.sce4163"/>
<feature type="region of interest" description="Disordered" evidence="5">
    <location>
        <begin position="1"/>
        <end position="23"/>
    </location>
</feature>
<protein>
    <submittedName>
        <fullName evidence="7">LysR-family transcriptional regulator</fullName>
    </submittedName>
</protein>
<keyword evidence="3" id="KW-0238">DNA-binding</keyword>
<dbReference type="SUPFAM" id="SSF46785">
    <property type="entry name" value="Winged helix' DNA-binding domain"/>
    <property type="match status" value="1"/>
</dbReference>
<dbReference type="Pfam" id="PF03466">
    <property type="entry name" value="LysR_substrate"/>
    <property type="match status" value="1"/>
</dbReference>
<gene>
    <name evidence="7" type="ordered locus">sce4163</name>
</gene>
<dbReference type="EMBL" id="AM746676">
    <property type="protein sequence ID" value="CAN94326.1"/>
    <property type="molecule type" value="Genomic_DNA"/>
</dbReference>
<evidence type="ECO:0000259" key="6">
    <source>
        <dbReference type="PROSITE" id="PS50931"/>
    </source>
</evidence>
<evidence type="ECO:0000256" key="3">
    <source>
        <dbReference type="ARBA" id="ARBA00023125"/>
    </source>
</evidence>
<dbReference type="CDD" id="cd08422">
    <property type="entry name" value="PBP2_CrgA_like"/>
    <property type="match status" value="1"/>
</dbReference>
<dbReference type="FunFam" id="1.10.10.10:FF:000001">
    <property type="entry name" value="LysR family transcriptional regulator"/>
    <property type="match status" value="1"/>
</dbReference>
<organism evidence="7 8">
    <name type="scientific">Sorangium cellulosum (strain So ce56)</name>
    <name type="common">Polyangium cellulosum (strain So ce56)</name>
    <dbReference type="NCBI Taxonomy" id="448385"/>
    <lineage>
        <taxon>Bacteria</taxon>
        <taxon>Pseudomonadati</taxon>
        <taxon>Myxococcota</taxon>
        <taxon>Polyangia</taxon>
        <taxon>Polyangiales</taxon>
        <taxon>Polyangiaceae</taxon>
        <taxon>Sorangium</taxon>
    </lineage>
</organism>
<dbReference type="InterPro" id="IPR005119">
    <property type="entry name" value="LysR_subst-bd"/>
</dbReference>
<feature type="domain" description="HTH lysR-type" evidence="6">
    <location>
        <begin position="24"/>
        <end position="81"/>
    </location>
</feature>
<name>A9EWJ7_SORC5</name>
<evidence type="ECO:0000313" key="7">
    <source>
        <dbReference type="EMBL" id="CAN94326.1"/>
    </source>
</evidence>
<dbReference type="InterPro" id="IPR000847">
    <property type="entry name" value="LysR_HTH_N"/>
</dbReference>
<dbReference type="Gene3D" id="3.40.190.290">
    <property type="match status" value="1"/>
</dbReference>
<evidence type="ECO:0000256" key="4">
    <source>
        <dbReference type="ARBA" id="ARBA00023163"/>
    </source>
</evidence>
<dbReference type="Pfam" id="PF00126">
    <property type="entry name" value="HTH_1"/>
    <property type="match status" value="1"/>
</dbReference>
<keyword evidence="8" id="KW-1185">Reference proteome</keyword>
<dbReference type="GO" id="GO:0006351">
    <property type="term" value="P:DNA-templated transcription"/>
    <property type="evidence" value="ECO:0007669"/>
    <property type="project" value="TreeGrafter"/>
</dbReference>
<dbReference type="eggNOG" id="COG0583">
    <property type="taxonomic scope" value="Bacteria"/>
</dbReference>
<dbReference type="PROSITE" id="PS50931">
    <property type="entry name" value="HTH_LYSR"/>
    <property type="match status" value="1"/>
</dbReference>
<dbReference type="InterPro" id="IPR058163">
    <property type="entry name" value="LysR-type_TF_proteobact-type"/>
</dbReference>
<evidence type="ECO:0000313" key="8">
    <source>
        <dbReference type="Proteomes" id="UP000002139"/>
    </source>
</evidence>
<dbReference type="Proteomes" id="UP000002139">
    <property type="component" value="Chromosome"/>
</dbReference>
<proteinExistence type="inferred from homology"/>
<evidence type="ECO:0000256" key="5">
    <source>
        <dbReference type="SAM" id="MobiDB-lite"/>
    </source>
</evidence>
<dbReference type="GO" id="GO:0003700">
    <property type="term" value="F:DNA-binding transcription factor activity"/>
    <property type="evidence" value="ECO:0007669"/>
    <property type="project" value="InterPro"/>
</dbReference>
<sequence>MPTTAPDGALERPRSRSGTLREPDDLSGLSMFVRIVEEGSLSAAGRALGLPKATLSRNLALLEKRLGAPLLIRSTRALSLTDTGRRFFDKVQPIVREAQQATADVKILHAAPSGLLRITAPVAYGQAAIAPRLLSFMGRYPAVRIDLHLHDGRVNLVNGGYDLAIRMGAIEDSELISHKLADVTMVIVASPTWLEQHGMPQRPAELAQHDAVVTRPDIVQWRVGGETVRVPWRMSTGNMIVTRDAARAGLGIAFVPEFLVLRDLERGTLVRLLPDVELPVIQATALYTRAASQSVALRALLDDLLASRPIEVDAAPS</sequence>
<dbReference type="PANTHER" id="PTHR30537">
    <property type="entry name" value="HTH-TYPE TRANSCRIPTIONAL REGULATOR"/>
    <property type="match status" value="1"/>
</dbReference>
<reference evidence="7 8" key="1">
    <citation type="journal article" date="2007" name="Nat. Biotechnol.">
        <title>Complete genome sequence of the myxobacterium Sorangium cellulosum.</title>
        <authorList>
            <person name="Schneiker S."/>
            <person name="Perlova O."/>
            <person name="Kaiser O."/>
            <person name="Gerth K."/>
            <person name="Alici A."/>
            <person name="Altmeyer M.O."/>
            <person name="Bartels D."/>
            <person name="Bekel T."/>
            <person name="Beyer S."/>
            <person name="Bode E."/>
            <person name="Bode H.B."/>
            <person name="Bolten C.J."/>
            <person name="Choudhuri J.V."/>
            <person name="Doss S."/>
            <person name="Elnakady Y.A."/>
            <person name="Frank B."/>
            <person name="Gaigalat L."/>
            <person name="Goesmann A."/>
            <person name="Groeger C."/>
            <person name="Gross F."/>
            <person name="Jelsbak L."/>
            <person name="Jelsbak L."/>
            <person name="Kalinowski J."/>
            <person name="Kegler C."/>
            <person name="Knauber T."/>
            <person name="Konietzny S."/>
            <person name="Kopp M."/>
            <person name="Krause L."/>
            <person name="Krug D."/>
            <person name="Linke B."/>
            <person name="Mahmud T."/>
            <person name="Martinez-Arias R."/>
            <person name="McHardy A.C."/>
            <person name="Merai M."/>
            <person name="Meyer F."/>
            <person name="Mormann S."/>
            <person name="Munoz-Dorado J."/>
            <person name="Perez J."/>
            <person name="Pradella S."/>
            <person name="Rachid S."/>
            <person name="Raddatz G."/>
            <person name="Rosenau F."/>
            <person name="Rueckert C."/>
            <person name="Sasse F."/>
            <person name="Scharfe M."/>
            <person name="Schuster S.C."/>
            <person name="Suen G."/>
            <person name="Treuner-Lange A."/>
            <person name="Velicer G.J."/>
            <person name="Vorholter F.-J."/>
            <person name="Weissman K.J."/>
            <person name="Welch R.D."/>
            <person name="Wenzel S.C."/>
            <person name="Whitworth D.E."/>
            <person name="Wilhelm S."/>
            <person name="Wittmann C."/>
            <person name="Bloecker H."/>
            <person name="Puehler A."/>
            <person name="Mueller R."/>
        </authorList>
    </citation>
    <scope>NUCLEOTIDE SEQUENCE [LARGE SCALE GENOMIC DNA]</scope>
    <source>
        <strain evidence="8">So ce56</strain>
    </source>
</reference>
<dbReference type="Gene3D" id="1.10.10.10">
    <property type="entry name" value="Winged helix-like DNA-binding domain superfamily/Winged helix DNA-binding domain"/>
    <property type="match status" value="1"/>
</dbReference>
<dbReference type="HOGENOM" id="CLU_039613_16_2_7"/>
<dbReference type="InterPro" id="IPR036388">
    <property type="entry name" value="WH-like_DNA-bd_sf"/>
</dbReference>
<comment type="similarity">
    <text evidence="1">Belongs to the LysR transcriptional regulatory family.</text>
</comment>